<protein>
    <submittedName>
        <fullName evidence="3">Cadherin-related family member 4-like</fullName>
    </submittedName>
</protein>
<gene>
    <name evidence="3" type="primary">LOC106539355</name>
</gene>
<sequence length="188" mass="21373">GNVNGRFRIVGPTLFPNTFSYRPDGIYDPLVFVLVVEVTDSVRLPRFTTTVTVVVNVTPWATTVPTTTRTTTTTPKKPIILHRTVTYWEPDAGFVVVLTLTGVLLFSALGLLFWQFCRRKSPRSQPLLQNTSKEAGKNYKVTEEERKQKMKDATDLQSLEYQFDGRAQDPISGQYYLFDSSTGAWRWV</sequence>
<dbReference type="GeneID" id="106539355"/>
<keyword evidence="1" id="KW-0812">Transmembrane</keyword>
<accession>A0A6I9X5U1</accession>
<evidence type="ECO:0000313" key="3">
    <source>
        <dbReference type="RefSeq" id="XP_013909616.1"/>
    </source>
</evidence>
<keyword evidence="1" id="KW-0472">Membrane</keyword>
<organism evidence="2 3">
    <name type="scientific">Thamnophis sirtalis</name>
    <dbReference type="NCBI Taxonomy" id="35019"/>
    <lineage>
        <taxon>Eukaryota</taxon>
        <taxon>Metazoa</taxon>
        <taxon>Chordata</taxon>
        <taxon>Craniata</taxon>
        <taxon>Vertebrata</taxon>
        <taxon>Euteleostomi</taxon>
        <taxon>Lepidosauria</taxon>
        <taxon>Squamata</taxon>
        <taxon>Bifurcata</taxon>
        <taxon>Unidentata</taxon>
        <taxon>Episquamata</taxon>
        <taxon>Toxicofera</taxon>
        <taxon>Serpentes</taxon>
        <taxon>Colubroidea</taxon>
        <taxon>Colubridae</taxon>
        <taxon>Natricinae</taxon>
        <taxon>Thamnophis</taxon>
    </lineage>
</organism>
<reference evidence="3" key="1">
    <citation type="submission" date="2025-08" db="UniProtKB">
        <authorList>
            <consortium name="RefSeq"/>
        </authorList>
    </citation>
    <scope>IDENTIFICATION</scope>
</reference>
<dbReference type="KEGG" id="tsr:106539355"/>
<evidence type="ECO:0000256" key="1">
    <source>
        <dbReference type="SAM" id="Phobius"/>
    </source>
</evidence>
<dbReference type="OrthoDB" id="9949162at2759"/>
<dbReference type="RefSeq" id="XP_013909616.1">
    <property type="nucleotide sequence ID" value="XM_014054141.1"/>
</dbReference>
<evidence type="ECO:0000313" key="2">
    <source>
        <dbReference type="Proteomes" id="UP000504617"/>
    </source>
</evidence>
<feature type="non-terminal residue" evidence="3">
    <location>
        <position position="1"/>
    </location>
</feature>
<dbReference type="AlphaFoldDB" id="A0A6I9X5U1"/>
<keyword evidence="1" id="KW-1133">Transmembrane helix</keyword>
<name>A0A6I9X5U1_9SAUR</name>
<feature type="transmembrane region" description="Helical" evidence="1">
    <location>
        <begin position="92"/>
        <end position="114"/>
    </location>
</feature>
<proteinExistence type="predicted"/>
<keyword evidence="2" id="KW-1185">Reference proteome</keyword>
<dbReference type="Proteomes" id="UP000504617">
    <property type="component" value="Unplaced"/>
</dbReference>